<feature type="transmembrane region" description="Helical" evidence="7">
    <location>
        <begin position="6"/>
        <end position="32"/>
    </location>
</feature>
<dbReference type="GO" id="GO:0006465">
    <property type="term" value="P:signal peptide processing"/>
    <property type="evidence" value="ECO:0007669"/>
    <property type="project" value="TreeGrafter"/>
</dbReference>
<dbReference type="GO" id="GO:0004190">
    <property type="term" value="F:aspartic-type endopeptidase activity"/>
    <property type="evidence" value="ECO:0007669"/>
    <property type="project" value="InterPro"/>
</dbReference>
<gene>
    <name evidence="10" type="ORF">ELQ92_05915</name>
</gene>
<feature type="domain" description="Prepilin type IV endopeptidase peptidase" evidence="8">
    <location>
        <begin position="127"/>
        <end position="238"/>
    </location>
</feature>
<evidence type="ECO:0000256" key="5">
    <source>
        <dbReference type="ARBA" id="ARBA00022989"/>
    </source>
</evidence>
<feature type="domain" description="Prepilin peptidase A24 N-terminal" evidence="9">
    <location>
        <begin position="19"/>
        <end position="101"/>
    </location>
</feature>
<dbReference type="OrthoDB" id="2087435at2"/>
<dbReference type="InterPro" id="IPR000045">
    <property type="entry name" value="Prepilin_IV_endopep_pep"/>
</dbReference>
<feature type="transmembrane region" description="Helical" evidence="7">
    <location>
        <begin position="84"/>
        <end position="102"/>
    </location>
</feature>
<dbReference type="PANTHER" id="PTHR30487">
    <property type="entry name" value="TYPE 4 PREPILIN-LIKE PROTEINS LEADER PEPTIDE-PROCESSING ENZYME"/>
    <property type="match status" value="1"/>
</dbReference>
<organism evidence="10 11">
    <name type="scientific">Labedella populi</name>
    <dbReference type="NCBI Taxonomy" id="2498850"/>
    <lineage>
        <taxon>Bacteria</taxon>
        <taxon>Bacillati</taxon>
        <taxon>Actinomycetota</taxon>
        <taxon>Actinomycetes</taxon>
        <taxon>Micrococcales</taxon>
        <taxon>Microbacteriaceae</taxon>
        <taxon>Labedella</taxon>
    </lineage>
</organism>
<name>A0A3S4B7A8_9MICO</name>
<evidence type="ECO:0000256" key="6">
    <source>
        <dbReference type="ARBA" id="ARBA00023136"/>
    </source>
</evidence>
<proteinExistence type="inferred from homology"/>
<comment type="caution">
    <text evidence="10">The sequence shown here is derived from an EMBL/GenBank/DDBJ whole genome shotgun (WGS) entry which is preliminary data.</text>
</comment>
<sequence>MTPADLVPLLTVGAVLVGVFGLLIGSFLNVVVYRVPNGLSVVSPPSACPGCGEGIKPYDNVPVLSWLVLGGKCRSCREPISARYPLVELAGGAAFVGVAWWWTASTGLQATPTAVIASGLGLVAFLYLAAISLALGLIDLDVHRLPDRIVLPAYVVLTVLLGTASIIAGDPGALGRAAIGGVVLAAFYLVLAFVKPGAMGLGDVKLAGVLGFALAWLGWEELIVGACGAFFTGGLFAIVLLATGRARRGSGIPFGPWMLLGAWIGIVAGAPLADLYLSSLGLA</sequence>
<dbReference type="Gene3D" id="1.20.120.1220">
    <property type="match status" value="1"/>
</dbReference>
<protein>
    <submittedName>
        <fullName evidence="10">Prepilin peptidase</fullName>
    </submittedName>
</protein>
<dbReference type="InterPro" id="IPR050882">
    <property type="entry name" value="Prepilin_peptidase/N-MTase"/>
</dbReference>
<dbReference type="InterPro" id="IPR010627">
    <property type="entry name" value="Prepilin_pept_A24_N"/>
</dbReference>
<dbReference type="PANTHER" id="PTHR30487:SF0">
    <property type="entry name" value="PREPILIN LEADER PEPTIDASE_N-METHYLTRANSFERASE-RELATED"/>
    <property type="match status" value="1"/>
</dbReference>
<dbReference type="EMBL" id="RZNC01000002">
    <property type="protein sequence ID" value="RWZ64301.1"/>
    <property type="molecule type" value="Genomic_DNA"/>
</dbReference>
<feature type="transmembrane region" description="Helical" evidence="7">
    <location>
        <begin position="254"/>
        <end position="273"/>
    </location>
</feature>
<dbReference type="Pfam" id="PF01478">
    <property type="entry name" value="Peptidase_A24"/>
    <property type="match status" value="1"/>
</dbReference>
<dbReference type="RefSeq" id="WP_128498100.1">
    <property type="nucleotide sequence ID" value="NZ_RZNC01000002.1"/>
</dbReference>
<feature type="transmembrane region" description="Helical" evidence="7">
    <location>
        <begin position="223"/>
        <end position="242"/>
    </location>
</feature>
<evidence type="ECO:0000256" key="3">
    <source>
        <dbReference type="ARBA" id="ARBA00022475"/>
    </source>
</evidence>
<feature type="transmembrane region" description="Helical" evidence="7">
    <location>
        <begin position="149"/>
        <end position="168"/>
    </location>
</feature>
<comment type="similarity">
    <text evidence="2">Belongs to the peptidase A24 family.</text>
</comment>
<dbReference type="GO" id="GO:0005886">
    <property type="term" value="C:plasma membrane"/>
    <property type="evidence" value="ECO:0007669"/>
    <property type="project" value="UniProtKB-SubCell"/>
</dbReference>
<keyword evidence="11" id="KW-1185">Reference proteome</keyword>
<comment type="subcellular location">
    <subcellularLocation>
        <location evidence="1">Cell membrane</location>
        <topology evidence="1">Multi-pass membrane protein</topology>
    </subcellularLocation>
</comment>
<feature type="transmembrane region" description="Helical" evidence="7">
    <location>
        <begin position="174"/>
        <end position="194"/>
    </location>
</feature>
<evidence type="ECO:0000313" key="10">
    <source>
        <dbReference type="EMBL" id="RWZ64301.1"/>
    </source>
</evidence>
<keyword evidence="5 7" id="KW-1133">Transmembrane helix</keyword>
<feature type="transmembrane region" description="Helical" evidence="7">
    <location>
        <begin position="114"/>
        <end position="137"/>
    </location>
</feature>
<keyword evidence="3" id="KW-1003">Cell membrane</keyword>
<evidence type="ECO:0000259" key="8">
    <source>
        <dbReference type="Pfam" id="PF01478"/>
    </source>
</evidence>
<dbReference type="Proteomes" id="UP000288603">
    <property type="component" value="Unassembled WGS sequence"/>
</dbReference>
<keyword evidence="6 7" id="KW-0472">Membrane</keyword>
<evidence type="ECO:0000259" key="9">
    <source>
        <dbReference type="Pfam" id="PF06750"/>
    </source>
</evidence>
<keyword evidence="4 7" id="KW-0812">Transmembrane</keyword>
<feature type="transmembrane region" description="Helical" evidence="7">
    <location>
        <begin position="201"/>
        <end position="217"/>
    </location>
</feature>
<evidence type="ECO:0000256" key="4">
    <source>
        <dbReference type="ARBA" id="ARBA00022692"/>
    </source>
</evidence>
<dbReference type="AlphaFoldDB" id="A0A3S4B7A8"/>
<reference evidence="10 11" key="1">
    <citation type="submission" date="2018-12" db="EMBL/GenBank/DDBJ databases">
        <authorList>
            <person name="Li F."/>
        </authorList>
    </citation>
    <scope>NUCLEOTIDE SEQUENCE [LARGE SCALE GENOMIC DNA]</scope>
    <source>
        <strain evidence="10 11">8H24J-4-2</strain>
    </source>
</reference>
<dbReference type="Pfam" id="PF06750">
    <property type="entry name" value="A24_N_bact"/>
    <property type="match status" value="1"/>
</dbReference>
<accession>A0A3S4B7A8</accession>
<evidence type="ECO:0000256" key="2">
    <source>
        <dbReference type="ARBA" id="ARBA00005801"/>
    </source>
</evidence>
<evidence type="ECO:0000256" key="1">
    <source>
        <dbReference type="ARBA" id="ARBA00004651"/>
    </source>
</evidence>
<evidence type="ECO:0000256" key="7">
    <source>
        <dbReference type="SAM" id="Phobius"/>
    </source>
</evidence>
<evidence type="ECO:0000313" key="11">
    <source>
        <dbReference type="Proteomes" id="UP000288603"/>
    </source>
</evidence>